<dbReference type="RefSeq" id="WP_114773059.1">
    <property type="nucleotide sequence ID" value="NZ_QQBB01000017.1"/>
</dbReference>
<dbReference type="EMBL" id="QQBB01000017">
    <property type="protein sequence ID" value="RDI51490.1"/>
    <property type="molecule type" value="Genomic_DNA"/>
</dbReference>
<dbReference type="OrthoDB" id="9807606at2"/>
<evidence type="ECO:0000256" key="1">
    <source>
        <dbReference type="ARBA" id="ARBA00005254"/>
    </source>
</evidence>
<dbReference type="AlphaFoldDB" id="A0A370H521"/>
<reference evidence="2 3" key="1">
    <citation type="submission" date="2018-07" db="EMBL/GenBank/DDBJ databases">
        <title>Genomic Encyclopedia of Type Strains, Phase IV (KMG-IV): sequencing the most valuable type-strain genomes for metagenomic binning, comparative biology and taxonomic classification.</title>
        <authorList>
            <person name="Goeker M."/>
        </authorList>
    </citation>
    <scope>NUCLEOTIDE SEQUENCE [LARGE SCALE GENOMIC DNA]</scope>
    <source>
        <strain evidence="2 3">DSM 14364</strain>
    </source>
</reference>
<name>A0A370H521_9HYPH</name>
<dbReference type="Pfam" id="PF00378">
    <property type="entry name" value="ECH_1"/>
    <property type="match status" value="1"/>
</dbReference>
<gene>
    <name evidence="2" type="ORF">DES45_11719</name>
</gene>
<dbReference type="Gene3D" id="3.90.226.10">
    <property type="entry name" value="2-enoyl-CoA Hydratase, Chain A, domain 1"/>
    <property type="match status" value="1"/>
</dbReference>
<organism evidence="2 3">
    <name type="scientific">Microvirga subterranea</name>
    <dbReference type="NCBI Taxonomy" id="186651"/>
    <lineage>
        <taxon>Bacteria</taxon>
        <taxon>Pseudomonadati</taxon>
        <taxon>Pseudomonadota</taxon>
        <taxon>Alphaproteobacteria</taxon>
        <taxon>Hyphomicrobiales</taxon>
        <taxon>Methylobacteriaceae</taxon>
        <taxon>Microvirga</taxon>
    </lineage>
</organism>
<evidence type="ECO:0000313" key="2">
    <source>
        <dbReference type="EMBL" id="RDI51490.1"/>
    </source>
</evidence>
<evidence type="ECO:0000313" key="3">
    <source>
        <dbReference type="Proteomes" id="UP000254925"/>
    </source>
</evidence>
<proteinExistence type="inferred from homology"/>
<comment type="similarity">
    <text evidence="1">Belongs to the enoyl-CoA hydratase/isomerase family.</text>
</comment>
<accession>A0A370H521</accession>
<dbReference type="CDD" id="cd06558">
    <property type="entry name" value="crotonase-like"/>
    <property type="match status" value="1"/>
</dbReference>
<dbReference type="InterPro" id="IPR029045">
    <property type="entry name" value="ClpP/crotonase-like_dom_sf"/>
</dbReference>
<protein>
    <submittedName>
        <fullName evidence="2">Enoyl-CoA hydratase/carnithine racemase</fullName>
    </submittedName>
</protein>
<dbReference type="PANTHER" id="PTHR43802">
    <property type="entry name" value="ENOYL-COA HYDRATASE"/>
    <property type="match status" value="1"/>
</dbReference>
<dbReference type="PANTHER" id="PTHR43802:SF1">
    <property type="entry name" value="IP11341P-RELATED"/>
    <property type="match status" value="1"/>
</dbReference>
<dbReference type="InterPro" id="IPR001753">
    <property type="entry name" value="Enoyl-CoA_hydra/iso"/>
</dbReference>
<dbReference type="Proteomes" id="UP000254925">
    <property type="component" value="Unassembled WGS sequence"/>
</dbReference>
<keyword evidence="3" id="KW-1185">Reference proteome</keyword>
<dbReference type="SUPFAM" id="SSF52096">
    <property type="entry name" value="ClpP/crotonase"/>
    <property type="match status" value="1"/>
</dbReference>
<comment type="caution">
    <text evidence="2">The sequence shown here is derived from an EMBL/GenBank/DDBJ whole genome shotgun (WGS) entry which is preliminary data.</text>
</comment>
<sequence length="270" mass="30505">MMYYIEDQIAHFVLDNGKMNVLTPQTYKEFYHFLKDFEINPEARAGVFYGAGYAEGRSFCAGDDIKNKYRPERTRQQELEAFLFLHQNEGEEPSRPGWEEDVYRHRRYKPIVGAVSGYCLGAGLACLLQHSDIRIADPTSKFGLPEVAFGAAGLSAVTRLSQHLAPADAAWMALTGEFIGARDAERIRLINEVVDTENLIPRALEVAKLIARHPPTAVRVEMEALEIGQAMDRYDAARFGQQLYKLHRTNYEGYGSKEGFFADRTKTRGS</sequence>
<dbReference type="GO" id="GO:0003824">
    <property type="term" value="F:catalytic activity"/>
    <property type="evidence" value="ECO:0007669"/>
    <property type="project" value="UniProtKB-ARBA"/>
</dbReference>